<sequence>MAQTPAQTKHGLLPAAVSPISPHTLPAVMPDLVCRKEKARP</sequence>
<protein>
    <submittedName>
        <fullName evidence="2">Uncharacterized protein</fullName>
    </submittedName>
</protein>
<keyword evidence="3" id="KW-1185">Reference proteome</keyword>
<proteinExistence type="predicted"/>
<gene>
    <name evidence="2" type="ORF">NCTC13336_01866</name>
</gene>
<reference evidence="2 3" key="1">
    <citation type="submission" date="2018-06" db="EMBL/GenBank/DDBJ databases">
        <authorList>
            <consortium name="Pathogen Informatics"/>
            <person name="Doyle S."/>
        </authorList>
    </citation>
    <scope>NUCLEOTIDE SEQUENCE [LARGE SCALE GENOMIC DNA]</scope>
    <source>
        <strain evidence="2 3">NCTC13336</strain>
    </source>
</reference>
<feature type="region of interest" description="Disordered" evidence="1">
    <location>
        <begin position="1"/>
        <end position="26"/>
    </location>
</feature>
<dbReference type="EMBL" id="UGJJ01000002">
    <property type="protein sequence ID" value="STR02978.1"/>
    <property type="molecule type" value="Genomic_DNA"/>
</dbReference>
<name>A0A377R219_9NEIS</name>
<evidence type="ECO:0000313" key="3">
    <source>
        <dbReference type="Proteomes" id="UP000254293"/>
    </source>
</evidence>
<evidence type="ECO:0000313" key="2">
    <source>
        <dbReference type="EMBL" id="STR02978.1"/>
    </source>
</evidence>
<dbReference type="RefSeq" id="WP_281270671.1">
    <property type="nucleotide sequence ID" value="NZ_UGJJ01000002.1"/>
</dbReference>
<accession>A0A377R219</accession>
<dbReference type="AlphaFoldDB" id="A0A377R219"/>
<dbReference type="Proteomes" id="UP000254293">
    <property type="component" value="Unassembled WGS sequence"/>
</dbReference>
<organism evidence="2 3">
    <name type="scientific">Kingella potus</name>
    <dbReference type="NCBI Taxonomy" id="265175"/>
    <lineage>
        <taxon>Bacteria</taxon>
        <taxon>Pseudomonadati</taxon>
        <taxon>Pseudomonadota</taxon>
        <taxon>Betaproteobacteria</taxon>
        <taxon>Neisseriales</taxon>
        <taxon>Neisseriaceae</taxon>
        <taxon>Kingella</taxon>
    </lineage>
</organism>
<evidence type="ECO:0000256" key="1">
    <source>
        <dbReference type="SAM" id="MobiDB-lite"/>
    </source>
</evidence>